<dbReference type="SUPFAM" id="SSF50118">
    <property type="entry name" value="Cell growth inhibitor/plasmid maintenance toxic component"/>
    <property type="match status" value="1"/>
</dbReference>
<dbReference type="EMBL" id="BAAACI010000011">
    <property type="protein sequence ID" value="GAA0778882.1"/>
    <property type="molecule type" value="Genomic_DNA"/>
</dbReference>
<dbReference type="Gene3D" id="2.30.30.110">
    <property type="match status" value="1"/>
</dbReference>
<keyword evidence="2" id="KW-1277">Toxin-antitoxin system</keyword>
<dbReference type="Pfam" id="PF02452">
    <property type="entry name" value="PemK_toxin"/>
    <property type="match status" value="1"/>
</dbReference>
<evidence type="ECO:0000256" key="1">
    <source>
        <dbReference type="ARBA" id="ARBA00007521"/>
    </source>
</evidence>
<accession>A0ABN1KY81</accession>
<dbReference type="PANTHER" id="PTHR33988:SF2">
    <property type="entry name" value="ENDORIBONUCLEASE MAZF"/>
    <property type="match status" value="1"/>
</dbReference>
<dbReference type="InterPro" id="IPR003477">
    <property type="entry name" value="PemK-like"/>
</dbReference>
<evidence type="ECO:0008006" key="5">
    <source>
        <dbReference type="Google" id="ProtNLM"/>
    </source>
</evidence>
<comment type="caution">
    <text evidence="3">The sequence shown here is derived from an EMBL/GenBank/DDBJ whole genome shotgun (WGS) entry which is preliminary data.</text>
</comment>
<evidence type="ECO:0000256" key="2">
    <source>
        <dbReference type="ARBA" id="ARBA00022649"/>
    </source>
</evidence>
<dbReference type="InterPro" id="IPR011067">
    <property type="entry name" value="Plasmid_toxin/cell-grow_inhib"/>
</dbReference>
<sequence>MKIRRGQLVWVNFEKENGSCQNGKRPAVIVQNNTGNKFSTTTMVLPITSKNKNKMTVHTALSQEYDIAAKGNIIMAEQLTIIDKSQIMFIGDMLSEEDIKSVNRIILKQLSLKSSIA</sequence>
<name>A0ABN1KY81_CLOSU</name>
<comment type="similarity">
    <text evidence="1">Belongs to the PemK/MazF family.</text>
</comment>
<gene>
    <name evidence="3" type="ORF">GCM10008908_36480</name>
</gene>
<organism evidence="3 4">
    <name type="scientific">Clostridium subterminale</name>
    <dbReference type="NCBI Taxonomy" id="1550"/>
    <lineage>
        <taxon>Bacteria</taxon>
        <taxon>Bacillati</taxon>
        <taxon>Bacillota</taxon>
        <taxon>Clostridia</taxon>
        <taxon>Eubacteriales</taxon>
        <taxon>Clostridiaceae</taxon>
        <taxon>Clostridium</taxon>
    </lineage>
</organism>
<dbReference type="RefSeq" id="WP_343827977.1">
    <property type="nucleotide sequence ID" value="NZ_BAAACI010000011.1"/>
</dbReference>
<proteinExistence type="inferred from homology"/>
<evidence type="ECO:0000313" key="3">
    <source>
        <dbReference type="EMBL" id="GAA0778882.1"/>
    </source>
</evidence>
<dbReference type="Proteomes" id="UP001501047">
    <property type="component" value="Unassembled WGS sequence"/>
</dbReference>
<keyword evidence="4" id="KW-1185">Reference proteome</keyword>
<reference evidence="3 4" key="1">
    <citation type="journal article" date="2019" name="Int. J. Syst. Evol. Microbiol.">
        <title>The Global Catalogue of Microorganisms (GCM) 10K type strain sequencing project: providing services to taxonomists for standard genome sequencing and annotation.</title>
        <authorList>
            <consortium name="The Broad Institute Genomics Platform"/>
            <consortium name="The Broad Institute Genome Sequencing Center for Infectious Disease"/>
            <person name="Wu L."/>
            <person name="Ma J."/>
        </authorList>
    </citation>
    <scope>NUCLEOTIDE SEQUENCE [LARGE SCALE GENOMIC DNA]</scope>
    <source>
        <strain evidence="3 4">JCM 1417</strain>
    </source>
</reference>
<protein>
    <recommendedName>
        <fullName evidence="5">mRNA interferase</fullName>
    </recommendedName>
</protein>
<dbReference type="PANTHER" id="PTHR33988">
    <property type="entry name" value="ENDORIBONUCLEASE MAZF-RELATED"/>
    <property type="match status" value="1"/>
</dbReference>
<evidence type="ECO:0000313" key="4">
    <source>
        <dbReference type="Proteomes" id="UP001501047"/>
    </source>
</evidence>